<keyword evidence="2" id="KW-1185">Reference proteome</keyword>
<dbReference type="Proteomes" id="UP000076871">
    <property type="component" value="Unassembled WGS sequence"/>
</dbReference>
<evidence type="ECO:0008006" key="3">
    <source>
        <dbReference type="Google" id="ProtNLM"/>
    </source>
</evidence>
<accession>A0A165CE98</accession>
<dbReference type="OrthoDB" id="5840532at2759"/>
<dbReference type="InParanoid" id="A0A165CE98"/>
<dbReference type="PANTHER" id="PTHR36156:SF2">
    <property type="entry name" value="CUPIN TYPE-2 DOMAIN-CONTAINING PROTEIN"/>
    <property type="match status" value="1"/>
</dbReference>
<reference evidence="1 2" key="1">
    <citation type="journal article" date="2016" name="Mol. Biol. Evol.">
        <title>Comparative Genomics of Early-Diverging Mushroom-Forming Fungi Provides Insights into the Origins of Lignocellulose Decay Capabilities.</title>
        <authorList>
            <person name="Nagy L.G."/>
            <person name="Riley R."/>
            <person name="Tritt A."/>
            <person name="Adam C."/>
            <person name="Daum C."/>
            <person name="Floudas D."/>
            <person name="Sun H."/>
            <person name="Yadav J.S."/>
            <person name="Pangilinan J."/>
            <person name="Larsson K.H."/>
            <person name="Matsuura K."/>
            <person name="Barry K."/>
            <person name="Labutti K."/>
            <person name="Kuo R."/>
            <person name="Ohm R.A."/>
            <person name="Bhattacharya S.S."/>
            <person name="Shirouzu T."/>
            <person name="Yoshinaga Y."/>
            <person name="Martin F.M."/>
            <person name="Grigoriev I.V."/>
            <person name="Hibbett D.S."/>
        </authorList>
    </citation>
    <scope>NUCLEOTIDE SEQUENCE [LARGE SCALE GENOMIC DNA]</scope>
    <source>
        <strain evidence="1 2">93-53</strain>
    </source>
</reference>
<proteinExistence type="predicted"/>
<dbReference type="STRING" id="1314785.A0A165CE98"/>
<dbReference type="EMBL" id="KV427650">
    <property type="protein sequence ID" value="KZT02656.1"/>
    <property type="molecule type" value="Genomic_DNA"/>
</dbReference>
<dbReference type="AlphaFoldDB" id="A0A165CE98"/>
<dbReference type="InterPro" id="IPR011051">
    <property type="entry name" value="RmlC_Cupin_sf"/>
</dbReference>
<protein>
    <recommendedName>
        <fullName evidence="3">Cupin 2 conserved barrel domain-containing protein</fullName>
    </recommendedName>
</protein>
<dbReference type="InterPro" id="IPR014710">
    <property type="entry name" value="RmlC-like_jellyroll"/>
</dbReference>
<dbReference type="CDD" id="cd02231">
    <property type="entry name" value="cupin_BLL6423-like"/>
    <property type="match status" value="1"/>
</dbReference>
<dbReference type="Gene3D" id="2.60.120.10">
    <property type="entry name" value="Jelly Rolls"/>
    <property type="match status" value="1"/>
</dbReference>
<dbReference type="PANTHER" id="PTHR36156">
    <property type="entry name" value="SLR2101 PROTEIN"/>
    <property type="match status" value="1"/>
</dbReference>
<sequence length="173" mass="19064">MSAELPPPLRIVTGHTDIGWSSIRSEDRVEPKKTAGFLGVQGAPLWVTDSVPTNDNNNDVDGATRQTEGDFGLVMRNGTVLRYTDIAPGAMAFMHRSSSFDYNVLIRGKLILEMEDGTERTLETPGDIVIQRGTLHAWRNPGPEWTRFVSVLVDAKPALVNGEPLEPDIYCQT</sequence>
<dbReference type="SUPFAM" id="SSF51182">
    <property type="entry name" value="RmlC-like cupins"/>
    <property type="match status" value="1"/>
</dbReference>
<gene>
    <name evidence="1" type="ORF">LAESUDRAFT_762553</name>
</gene>
<name>A0A165CE98_9APHY</name>
<evidence type="ECO:0000313" key="1">
    <source>
        <dbReference type="EMBL" id="KZT02656.1"/>
    </source>
</evidence>
<dbReference type="RefSeq" id="XP_040760396.1">
    <property type="nucleotide sequence ID" value="XM_040913123.1"/>
</dbReference>
<dbReference type="InterPro" id="IPR047142">
    <property type="entry name" value="OryJ/VirC-like"/>
</dbReference>
<dbReference type="GeneID" id="63830151"/>
<organism evidence="1 2">
    <name type="scientific">Laetiporus sulphureus 93-53</name>
    <dbReference type="NCBI Taxonomy" id="1314785"/>
    <lineage>
        <taxon>Eukaryota</taxon>
        <taxon>Fungi</taxon>
        <taxon>Dikarya</taxon>
        <taxon>Basidiomycota</taxon>
        <taxon>Agaricomycotina</taxon>
        <taxon>Agaricomycetes</taxon>
        <taxon>Polyporales</taxon>
        <taxon>Laetiporus</taxon>
    </lineage>
</organism>
<evidence type="ECO:0000313" key="2">
    <source>
        <dbReference type="Proteomes" id="UP000076871"/>
    </source>
</evidence>